<evidence type="ECO:0000313" key="2">
    <source>
        <dbReference type="Proteomes" id="UP000824125"/>
    </source>
</evidence>
<reference evidence="1" key="2">
    <citation type="journal article" date="2021" name="PeerJ">
        <title>Extensive microbial diversity within the chicken gut microbiome revealed by metagenomics and culture.</title>
        <authorList>
            <person name="Gilroy R."/>
            <person name="Ravi A."/>
            <person name="Getino M."/>
            <person name="Pursley I."/>
            <person name="Horton D.L."/>
            <person name="Alikhan N.F."/>
            <person name="Baker D."/>
            <person name="Gharbi K."/>
            <person name="Hall N."/>
            <person name="Watson M."/>
            <person name="Adriaenssens E.M."/>
            <person name="Foster-Nyarko E."/>
            <person name="Jarju S."/>
            <person name="Secka A."/>
            <person name="Antonio M."/>
            <person name="Oren A."/>
            <person name="Chaudhuri R.R."/>
            <person name="La Ragione R."/>
            <person name="Hildebrand F."/>
            <person name="Pallen M.J."/>
        </authorList>
    </citation>
    <scope>NUCLEOTIDE SEQUENCE</scope>
    <source>
        <strain evidence="1">CHK176-6737</strain>
    </source>
</reference>
<accession>A0A9D1MVI5</accession>
<dbReference type="EMBL" id="DVNM01000043">
    <property type="protein sequence ID" value="HIU69833.1"/>
    <property type="molecule type" value="Genomic_DNA"/>
</dbReference>
<sequence>MEFRMIICTKKRCVWRVDCGNSKAICHIQYCPYMRRTGTLPPKPKDNSSKWDASLEILRNYAKEHGYDEQ</sequence>
<comment type="caution">
    <text evidence="1">The sequence shown here is derived from an EMBL/GenBank/DDBJ whole genome shotgun (WGS) entry which is preliminary data.</text>
</comment>
<organism evidence="1 2">
    <name type="scientific">Candidatus Scybalenecus merdavium</name>
    <dbReference type="NCBI Taxonomy" id="2840939"/>
    <lineage>
        <taxon>Bacteria</taxon>
        <taxon>Bacillati</taxon>
        <taxon>Bacillota</taxon>
        <taxon>Clostridia</taxon>
        <taxon>Eubacteriales</taxon>
        <taxon>Oscillospiraceae</taxon>
        <taxon>Oscillospiraceae incertae sedis</taxon>
        <taxon>Candidatus Scybalenecus</taxon>
    </lineage>
</organism>
<gene>
    <name evidence="1" type="ORF">IAD23_07755</name>
</gene>
<dbReference type="AlphaFoldDB" id="A0A9D1MVI5"/>
<evidence type="ECO:0000313" key="1">
    <source>
        <dbReference type="EMBL" id="HIU69833.1"/>
    </source>
</evidence>
<protein>
    <submittedName>
        <fullName evidence="1">Uncharacterized protein</fullName>
    </submittedName>
</protein>
<name>A0A9D1MVI5_9FIRM</name>
<reference evidence="1" key="1">
    <citation type="submission" date="2020-10" db="EMBL/GenBank/DDBJ databases">
        <authorList>
            <person name="Gilroy R."/>
        </authorList>
    </citation>
    <scope>NUCLEOTIDE SEQUENCE</scope>
    <source>
        <strain evidence="1">CHK176-6737</strain>
    </source>
</reference>
<proteinExistence type="predicted"/>
<dbReference type="Proteomes" id="UP000824125">
    <property type="component" value="Unassembled WGS sequence"/>
</dbReference>